<keyword evidence="2 10" id="KW-0812">Transmembrane</keyword>
<evidence type="ECO:0000256" key="1">
    <source>
        <dbReference type="ARBA" id="ARBA00004141"/>
    </source>
</evidence>
<evidence type="ECO:0000256" key="6">
    <source>
        <dbReference type="ARBA" id="ARBA00023242"/>
    </source>
</evidence>
<dbReference type="VEuPathDB" id="FungiDB:FOMG_10342"/>
<evidence type="ECO:0000256" key="8">
    <source>
        <dbReference type="ARBA" id="ARBA00054466"/>
    </source>
</evidence>
<evidence type="ECO:0000313" key="12">
    <source>
        <dbReference type="EMBL" id="SCO80642.1"/>
    </source>
</evidence>
<reference evidence="13" key="1">
    <citation type="submission" date="2016-09" db="EMBL/GenBank/DDBJ databases">
        <authorList>
            <person name="Guldener U."/>
        </authorList>
    </citation>
    <scope>NUCLEOTIDE SEQUENCE [LARGE SCALE GENOMIC DNA]</scope>
    <source>
        <strain evidence="13">V64-1</strain>
    </source>
</reference>
<feature type="transmembrane region" description="Helical" evidence="10">
    <location>
        <begin position="329"/>
        <end position="349"/>
    </location>
</feature>
<dbReference type="VEuPathDB" id="FungiDB:FOMG_05982"/>
<feature type="domain" description="Major facilitator superfamily (MFS) profile" evidence="11">
    <location>
        <begin position="58"/>
        <end position="511"/>
    </location>
</feature>
<dbReference type="GO" id="GO:0003677">
    <property type="term" value="F:DNA binding"/>
    <property type="evidence" value="ECO:0007669"/>
    <property type="project" value="InterPro"/>
</dbReference>
<keyword evidence="5" id="KW-0325">Glycoprotein</keyword>
<dbReference type="PANTHER" id="PTHR23502:SF68">
    <property type="entry name" value="MULTIDRUG TRANSPORTER, PUTATIVE (AFU_ORTHOLOGUE AFUA_3G01120)-RELATED"/>
    <property type="match status" value="1"/>
</dbReference>
<comment type="function">
    <text evidence="8">Efflux pump involved in export of fusaric acid, a mycotoxin with low to moderate toxicity to animals and humans, but with high phytotoxic properties. Constitutes a self-protecting mechanism of the fungus against critical levels of FSA within the cell.</text>
</comment>
<dbReference type="GO" id="GO:0016020">
    <property type="term" value="C:membrane"/>
    <property type="evidence" value="ECO:0007669"/>
    <property type="project" value="UniProtKB-SubCell"/>
</dbReference>
<dbReference type="VEuPathDB" id="FungiDB:FOZG_11366"/>
<dbReference type="GO" id="GO:0022857">
    <property type="term" value="F:transmembrane transporter activity"/>
    <property type="evidence" value="ECO:0007669"/>
    <property type="project" value="InterPro"/>
</dbReference>
<dbReference type="SUPFAM" id="SSF103473">
    <property type="entry name" value="MFS general substrate transporter"/>
    <property type="match status" value="1"/>
</dbReference>
<organism evidence="12 13">
    <name type="scientific">Fusarium oxysporum</name>
    <name type="common">Fusarium vascular wilt</name>
    <dbReference type="NCBI Taxonomy" id="5507"/>
    <lineage>
        <taxon>Eukaryota</taxon>
        <taxon>Fungi</taxon>
        <taxon>Dikarya</taxon>
        <taxon>Ascomycota</taxon>
        <taxon>Pezizomycotina</taxon>
        <taxon>Sordariomycetes</taxon>
        <taxon>Hypocreomycetidae</taxon>
        <taxon>Hypocreales</taxon>
        <taxon>Nectriaceae</taxon>
        <taxon>Fusarium</taxon>
        <taxon>Fusarium oxysporum species complex</taxon>
    </lineage>
</organism>
<evidence type="ECO:0000256" key="3">
    <source>
        <dbReference type="ARBA" id="ARBA00022989"/>
    </source>
</evidence>
<evidence type="ECO:0000259" key="11">
    <source>
        <dbReference type="PROSITE" id="PS50850"/>
    </source>
</evidence>
<evidence type="ECO:0000256" key="4">
    <source>
        <dbReference type="ARBA" id="ARBA00023136"/>
    </source>
</evidence>
<keyword evidence="4 10" id="KW-0472">Membrane</keyword>
<dbReference type="PANTHER" id="PTHR23502">
    <property type="entry name" value="MAJOR FACILITATOR SUPERFAMILY"/>
    <property type="match status" value="1"/>
</dbReference>
<feature type="region of interest" description="Disordered" evidence="9">
    <location>
        <begin position="1047"/>
        <end position="1080"/>
    </location>
</feature>
<feature type="region of interest" description="Disordered" evidence="9">
    <location>
        <begin position="1"/>
        <end position="22"/>
    </location>
</feature>
<dbReference type="VEuPathDB" id="FungiDB:FOC1_g10008064"/>
<feature type="transmembrane region" description="Helical" evidence="10">
    <location>
        <begin position="370"/>
        <end position="391"/>
    </location>
</feature>
<feature type="transmembrane region" description="Helical" evidence="10">
    <location>
        <begin position="150"/>
        <end position="172"/>
    </location>
</feature>
<evidence type="ECO:0000256" key="9">
    <source>
        <dbReference type="SAM" id="MobiDB-lite"/>
    </source>
</evidence>
<feature type="transmembrane region" description="Helical" evidence="10">
    <location>
        <begin position="89"/>
        <end position="112"/>
    </location>
</feature>
<proteinExistence type="inferred from homology"/>
<sequence>MEKPNSQHRTSNQQRHDSSTDHGVIVNDHIHEVTIVNWDGDLDPENPLNWPNSRKFINCFLVSISCFLAPLASSVLAPGVPALMKEFEASSSVLASFVVSIYVLGFAAGPLVVAPLSEIYGRNIVYQVCNVGFVAFSVACAVAPSLGSLIAFRFLCGVFGSAPVTNGGGTVADMVSPAHRGAAMSALLTGPLFGPIVGPIGGSFLAAAKGWRWTMWLVTIVAGCLTVAMLVCLHETYPPVLLQRKTERIRKQCPVTERHECARSVRDEGLSPRHYFSRSIIRPLKLLFLSPICSVFALYMAVVYGYLYLMFTSITVVFQNTYGFSSSTVGLVFLGLGIGSMVGLMTFTVTNDRYSQQQAAKDGDGHKPEYRLVLLSYAAIALPAGFFIYGWTAENGIHWIVPLVGHAIVGFGMVMSLMSVMTYLIDSFTIYAASAVAANTVVRSIGGGLLPLIGLRIWNLTCRHGLSKVDAIGHVSSSPAYPATLERSSVTATDLAEDALVLAAPSNPRTLCWGKTPIGHCNVVDDIDVGGQLLSPITILAQPSDEILVQFKEIRPLLFGTDPDYKDIFHRIRRLKDLYPPAKAREFPFGAPGVMPESRTKLVSQLPDRCVAETFLGSYMEAFETMFPLWHESSYVDEMAQFWANPESADWTFFAQVYIMLALGCYATPKAKLQALGLDGHALSKLYLDHASVAFSGSQLTASFNYAGLRTLCMSMLARLMDLIASNDQRDCAITVGLTVRAAQTMNLHRHPRLFGGMPGAEMSTRIKIWTTLVLLDLLASVRSSLPPVIHSGDYDASVRLGRETDNDTLSPAPTDHDSDETPFDHILADFLPTASHIVRMANSVNQELDYTNVEKLDRQLRETLGKVSNLHDSTATPRKHRLRSEMFQIIIRRVMLILHEPFGRRPNAAVNFRCSYMRLLECSLALAVSQGALHSQNNPADGMKWALNMFKEDFETALVCIALGIRGNKFDSEASIVNGTTPRDIAWSTLRRAVEITQEQAGDSIKHHLIFLGVYVLVAALECLECNGPIRERMFEAGEKFVSTMEKTKGQRLNDTPTAPVSDSPSAPGSEICSNTGPELNQGDTSAYYIDMGDLNTSVFF</sequence>
<dbReference type="VEuPathDB" id="FungiDB:FOIG_04386"/>
<feature type="transmembrane region" description="Helical" evidence="10">
    <location>
        <begin position="213"/>
        <end position="233"/>
    </location>
</feature>
<dbReference type="InterPro" id="IPR020846">
    <property type="entry name" value="MFS_dom"/>
</dbReference>
<dbReference type="GO" id="GO:0006351">
    <property type="term" value="P:DNA-templated transcription"/>
    <property type="evidence" value="ECO:0007669"/>
    <property type="project" value="InterPro"/>
</dbReference>
<dbReference type="PROSITE" id="PS50850">
    <property type="entry name" value="MFS"/>
    <property type="match status" value="1"/>
</dbReference>
<dbReference type="Pfam" id="PF04082">
    <property type="entry name" value="Fungal_trans"/>
    <property type="match status" value="1"/>
</dbReference>
<feature type="compositionally biased region" description="Polar residues" evidence="9">
    <location>
        <begin position="1052"/>
        <end position="1080"/>
    </location>
</feature>
<keyword evidence="3 10" id="KW-1133">Transmembrane helix</keyword>
<feature type="transmembrane region" description="Helical" evidence="10">
    <location>
        <begin position="56"/>
        <end position="77"/>
    </location>
</feature>
<dbReference type="InterPro" id="IPR036259">
    <property type="entry name" value="MFS_trans_sf"/>
</dbReference>
<dbReference type="VEuPathDB" id="FungiDB:FOC4_g10006000"/>
<keyword evidence="6" id="KW-0539">Nucleus</keyword>
<dbReference type="SMART" id="SM00906">
    <property type="entry name" value="Fungal_trans"/>
    <property type="match status" value="1"/>
</dbReference>
<name>A0A2H3SW53_FUSOX</name>
<feature type="transmembrane region" description="Helical" evidence="10">
    <location>
        <begin position="430"/>
        <end position="458"/>
    </location>
</feature>
<comment type="similarity">
    <text evidence="7">Belongs to the major facilitator superfamily. DHA1 family. Polyamines/proton antiporter (TC 2.A.1.2.16) subfamily.</text>
</comment>
<dbReference type="InterPro" id="IPR007219">
    <property type="entry name" value="XnlR_reg_dom"/>
</dbReference>
<dbReference type="VEuPathDB" id="FungiDB:FOXG_13924"/>
<dbReference type="Pfam" id="PF07690">
    <property type="entry name" value="MFS_1"/>
    <property type="match status" value="1"/>
</dbReference>
<evidence type="ECO:0000256" key="5">
    <source>
        <dbReference type="ARBA" id="ARBA00023180"/>
    </source>
</evidence>
<evidence type="ECO:0000256" key="7">
    <source>
        <dbReference type="ARBA" id="ARBA00038459"/>
    </source>
</evidence>
<dbReference type="Gene3D" id="1.20.1250.20">
    <property type="entry name" value="MFS general substrate transporter like domains"/>
    <property type="match status" value="1"/>
</dbReference>
<evidence type="ECO:0000256" key="10">
    <source>
        <dbReference type="SAM" id="Phobius"/>
    </source>
</evidence>
<comment type="subcellular location">
    <subcellularLocation>
        <location evidence="1">Membrane</location>
        <topology evidence="1">Multi-pass membrane protein</topology>
    </subcellularLocation>
</comment>
<dbReference type="GO" id="GO:0008270">
    <property type="term" value="F:zinc ion binding"/>
    <property type="evidence" value="ECO:0007669"/>
    <property type="project" value="InterPro"/>
</dbReference>
<feature type="transmembrane region" description="Helical" evidence="10">
    <location>
        <begin position="286"/>
        <end position="309"/>
    </location>
</feature>
<feature type="transmembrane region" description="Helical" evidence="10">
    <location>
        <begin position="397"/>
        <end position="418"/>
    </location>
</feature>
<dbReference type="AlphaFoldDB" id="A0A2H3SW53"/>
<evidence type="ECO:0000256" key="2">
    <source>
        <dbReference type="ARBA" id="ARBA00022692"/>
    </source>
</evidence>
<protein>
    <recommendedName>
        <fullName evidence="11">Major facilitator superfamily (MFS) profile domain-containing protein</fullName>
    </recommendedName>
</protein>
<dbReference type="CDD" id="cd12148">
    <property type="entry name" value="fungal_TF_MHR"/>
    <property type="match status" value="1"/>
</dbReference>
<dbReference type="CDD" id="cd17323">
    <property type="entry name" value="MFS_Tpo1_MDR_like"/>
    <property type="match status" value="1"/>
</dbReference>
<accession>A0A2H3SW53</accession>
<dbReference type="EMBL" id="FMJY01000002">
    <property type="protein sequence ID" value="SCO80642.1"/>
    <property type="molecule type" value="Genomic_DNA"/>
</dbReference>
<feature type="transmembrane region" description="Helical" evidence="10">
    <location>
        <begin position="124"/>
        <end position="144"/>
    </location>
</feature>
<dbReference type="FunFam" id="1.20.1250.20:FF:000011">
    <property type="entry name" value="MFS multidrug transporter, putative"/>
    <property type="match status" value="1"/>
</dbReference>
<feature type="transmembrane region" description="Helical" evidence="10">
    <location>
        <begin position="184"/>
        <end position="207"/>
    </location>
</feature>
<dbReference type="InterPro" id="IPR011701">
    <property type="entry name" value="MFS"/>
</dbReference>
<dbReference type="OrthoDB" id="5296287at2759"/>
<gene>
    <name evidence="12" type="ORF">FRV6_04855</name>
</gene>
<evidence type="ECO:0000313" key="13">
    <source>
        <dbReference type="Proteomes" id="UP000219369"/>
    </source>
</evidence>
<dbReference type="VEuPathDB" id="FungiDB:HZS61_000019"/>
<dbReference type="Proteomes" id="UP000219369">
    <property type="component" value="Unassembled WGS sequence"/>
</dbReference>